<dbReference type="InterPro" id="IPR023214">
    <property type="entry name" value="HAD_sf"/>
</dbReference>
<comment type="function">
    <text evidence="18">Catalyzes the hydrolysis of ATP coupled with the transport of calcium.</text>
</comment>
<keyword evidence="13 18" id="KW-1133">Transmembrane helix</keyword>
<dbReference type="Proteomes" id="UP000722791">
    <property type="component" value="Unassembled WGS sequence"/>
</dbReference>
<evidence type="ECO:0000313" key="22">
    <source>
        <dbReference type="EMBL" id="GIM05623.1"/>
    </source>
</evidence>
<evidence type="ECO:0000256" key="4">
    <source>
        <dbReference type="ARBA" id="ARBA00022568"/>
    </source>
</evidence>
<evidence type="ECO:0000256" key="3">
    <source>
        <dbReference type="ARBA" id="ARBA00022448"/>
    </source>
</evidence>
<dbReference type="PANTHER" id="PTHR24093">
    <property type="entry name" value="CATION TRANSPORTING ATPASE"/>
    <property type="match status" value="1"/>
</dbReference>
<feature type="transmembrane region" description="Helical" evidence="18">
    <location>
        <begin position="775"/>
        <end position="794"/>
    </location>
</feature>
<keyword evidence="6" id="KW-0479">Metal-binding</keyword>
<keyword evidence="12" id="KW-1278">Translocase</keyword>
<evidence type="ECO:0000256" key="12">
    <source>
        <dbReference type="ARBA" id="ARBA00022967"/>
    </source>
</evidence>
<keyword evidence="3 18" id="KW-0813">Transport</keyword>
<keyword evidence="7 18" id="KW-0547">Nucleotide-binding</keyword>
<dbReference type="InterPro" id="IPR044492">
    <property type="entry name" value="P_typ_ATPase_HD_dom"/>
</dbReference>
<dbReference type="PROSITE" id="PS00154">
    <property type="entry name" value="ATPASE_E1_E2"/>
    <property type="match status" value="1"/>
</dbReference>
<dbReference type="PRINTS" id="PR00119">
    <property type="entry name" value="CATATPASE"/>
</dbReference>
<keyword evidence="9 18" id="KW-0106">Calcium</keyword>
<keyword evidence="11" id="KW-0460">Magnesium</keyword>
<dbReference type="SUPFAM" id="SSF81653">
    <property type="entry name" value="Calcium ATPase, transduction domain A"/>
    <property type="match status" value="1"/>
</dbReference>
<dbReference type="InterPro" id="IPR001757">
    <property type="entry name" value="P_typ_ATPase"/>
</dbReference>
<dbReference type="FunFam" id="3.40.50.1000:FF:000001">
    <property type="entry name" value="Phospholipid-transporting ATPase IC"/>
    <property type="match status" value="1"/>
</dbReference>
<dbReference type="EMBL" id="BNCP01000001">
    <property type="protein sequence ID" value="GIL69907.1"/>
    <property type="molecule type" value="Genomic_DNA"/>
</dbReference>
<reference evidence="21" key="1">
    <citation type="journal article" date="2021" name="Proc. Natl. Acad. Sci. U.S.A.">
        <title>Three genomes in the algal genus Volvox reveal the fate of a haploid sex-determining region after a transition to homothallism.</title>
        <authorList>
            <person name="Yamamoto K."/>
            <person name="Hamaji T."/>
            <person name="Kawai-Toyooka H."/>
            <person name="Matsuzaki R."/>
            <person name="Takahashi F."/>
            <person name="Nishimura Y."/>
            <person name="Kawachi M."/>
            <person name="Noguchi H."/>
            <person name="Minakuchi Y."/>
            <person name="Umen J.G."/>
            <person name="Toyoda A."/>
            <person name="Nozaki H."/>
        </authorList>
    </citation>
    <scope>NUCLEOTIDE SEQUENCE</scope>
    <source>
        <strain evidence="22">NIES-3785</strain>
        <strain evidence="21">NIES-3786</strain>
    </source>
</reference>
<dbReference type="FunFam" id="3.40.1110.10:FF:000045">
    <property type="entry name" value="Calcium-transporting ATPase"/>
    <property type="match status" value="1"/>
</dbReference>
<dbReference type="InterPro" id="IPR036412">
    <property type="entry name" value="HAD-like_sf"/>
</dbReference>
<evidence type="ECO:0000313" key="21">
    <source>
        <dbReference type="EMBL" id="GIL69907.1"/>
    </source>
</evidence>
<comment type="caution">
    <text evidence="21">The sequence shown here is derived from an EMBL/GenBank/DDBJ whole genome shotgun (WGS) entry which is preliminary data.</text>
</comment>
<dbReference type="Gene3D" id="3.40.1110.10">
    <property type="entry name" value="Calcium-transporting ATPase, cytoplasmic domain N"/>
    <property type="match status" value="1"/>
</dbReference>
<protein>
    <recommendedName>
        <fullName evidence="18">Calcium-transporting ATPase</fullName>
        <ecNumber evidence="18">7.2.2.10</ecNumber>
    </recommendedName>
</protein>
<feature type="transmembrane region" description="Helical" evidence="18">
    <location>
        <begin position="1028"/>
        <end position="1050"/>
    </location>
</feature>
<keyword evidence="14" id="KW-0186">Copper</keyword>
<dbReference type="InterPro" id="IPR008250">
    <property type="entry name" value="ATPase_P-typ_transduc_dom_A_sf"/>
</dbReference>
<organism evidence="21 23">
    <name type="scientific">Volvox reticuliferus</name>
    <dbReference type="NCBI Taxonomy" id="1737510"/>
    <lineage>
        <taxon>Eukaryota</taxon>
        <taxon>Viridiplantae</taxon>
        <taxon>Chlorophyta</taxon>
        <taxon>core chlorophytes</taxon>
        <taxon>Chlorophyceae</taxon>
        <taxon>CS clade</taxon>
        <taxon>Chlamydomonadales</taxon>
        <taxon>Volvocaceae</taxon>
        <taxon>Volvox</taxon>
    </lineage>
</organism>
<comment type="similarity">
    <text evidence="2 18">Belongs to the cation transport ATPase (P-type) (TC 3.A.3) family. Type IIB subfamily.</text>
</comment>
<evidence type="ECO:0000256" key="7">
    <source>
        <dbReference type="ARBA" id="ARBA00022741"/>
    </source>
</evidence>
<dbReference type="EC" id="7.2.2.10" evidence="18"/>
<feature type="domain" description="Cation-transporting P-type ATPase N-terminal" evidence="20">
    <location>
        <begin position="38"/>
        <end position="121"/>
    </location>
</feature>
<comment type="caution">
    <text evidence="18">Lacks conserved residue(s) required for the propagation of feature annotation.</text>
</comment>
<dbReference type="CDD" id="cd02081">
    <property type="entry name" value="P-type_ATPase_Ca_PMCA-like"/>
    <property type="match status" value="1"/>
</dbReference>
<dbReference type="SUPFAM" id="SSF81660">
    <property type="entry name" value="Metal cation-transporting ATPase, ATP-binding domain N"/>
    <property type="match status" value="1"/>
</dbReference>
<evidence type="ECO:0000256" key="19">
    <source>
        <dbReference type="SAM" id="MobiDB-lite"/>
    </source>
</evidence>
<dbReference type="InterPro" id="IPR059000">
    <property type="entry name" value="ATPase_P-type_domA"/>
</dbReference>
<feature type="transmembrane region" description="Helical" evidence="18">
    <location>
        <begin position="847"/>
        <end position="865"/>
    </location>
</feature>
<feature type="transmembrane region" description="Helical" evidence="18">
    <location>
        <begin position="283"/>
        <end position="307"/>
    </location>
</feature>
<sequence length="1158" mass="127283">MPRAAVAHGGEEVPGEISSPYHVGLEELTKANEVKDMEFYNRVGRAEGLAKLLGSSPDQGLNPDPNAGGPDSVAEHRRIFGANKYPEVPPKNFFLLVWEVVQDPILILLIAAAAVSTILGSAIPEEREKRHWIEGIAIWVAVIIVTLVGAGNDYSKDLQFRKLNAQKDKIQIKVIRGGEQILVENTDLVVGDVVFLDTGDKVVADALVLDSQGLTMDEASLTGESDPMKKNLQEDPWVMSGTQVTEGSGHVLVIAVGLNSTWGKTMSLVSEAGDDETPLQEKLGVLAGAIGKIGFGVAVCCFIAQLIKWCVVNKGFPIKKINDNGPIQFFLYAITIIVVAVPEGLPLAVTISLAYSMKKMMTDNNFVRVLAACETMGGATAICSDKTGTLTENRMTVVQGWFGGRKCDTAPRASDLDPVLLEELKMNCALNSKATFMEKNGKMEFVGNRTECALLLFMNRDLGSDYAAYRKRFEKSVEKVYGFSSAKKMASVLVRMSDSYRLYNKGAAEWVLKRCTRCIVQSGIVEMTPSLRDQLLEEVTRMAKSGLRCICLTYADFALVDKNRPADFFEDADNVDDNLTCIGIVGIKDPVRPEVPDAVRTCKRAGITVRMVTGDNIHTARHIARECGILYNMGPDKPEPVAMEGPVFREMLREESFVAVRARMNEGNKDALAEIRAQIDHVRVLARSSPEDKLQLVRLLKELGEVVAVTGDGTNDAPALKESDVGLAMGIAGTEVAKEAADIVIMDDNFSSIVKSVLWGRSVFANIRKFLQFQLTVNLVALVTAFVGAVAGGHEPLNILQLLWVNLIMDTMGALALATEDPHPRLLLQRPNGRTEHLINWKMAKHIFVQGCYQMLWMFLCLYLLPKGPKGLESYLVHSEQTFYETECAKHAETVLATNMVNVTSTNLPQVVSFACNVVSYCGFPYKSPAQSCVLDSNWPTSALPDDLGTAACGGTYGSNTTKCDRFQWVQAVDNKLEDEYKSYNEDEYKRPLSLLFNIFICTQVANEINARRINDEYNIFEGFFSNWIFLSIIAITMGLQAIIINFLGLFFKVEPLDWHEWLASIAIGTGAWPVSLLTRFITRNIPACVRFEAMLPPEIDDPALIKELEKEGAAHSQHQHDNNYGRNTNGNNANAAGVTASVKPDDVEAANGSVPKY</sequence>
<evidence type="ECO:0000256" key="9">
    <source>
        <dbReference type="ARBA" id="ARBA00022837"/>
    </source>
</evidence>
<dbReference type="GO" id="GO:0012505">
    <property type="term" value="C:endomembrane system"/>
    <property type="evidence" value="ECO:0007669"/>
    <property type="project" value="UniProtKB-SubCell"/>
</dbReference>
<dbReference type="GO" id="GO:0046872">
    <property type="term" value="F:metal ion binding"/>
    <property type="evidence" value="ECO:0007669"/>
    <property type="project" value="UniProtKB-KW"/>
</dbReference>
<evidence type="ECO:0000256" key="16">
    <source>
        <dbReference type="ARBA" id="ARBA00023136"/>
    </source>
</evidence>
<feature type="transmembrane region" description="Helical" evidence="18">
    <location>
        <begin position="136"/>
        <end position="154"/>
    </location>
</feature>
<keyword evidence="5 18" id="KW-0812">Transmembrane</keyword>
<dbReference type="Gene3D" id="3.40.50.1000">
    <property type="entry name" value="HAD superfamily/HAD-like"/>
    <property type="match status" value="1"/>
</dbReference>
<dbReference type="Pfam" id="PF00689">
    <property type="entry name" value="Cation_ATPase_C"/>
    <property type="match status" value="2"/>
</dbReference>
<dbReference type="Pfam" id="PF00690">
    <property type="entry name" value="Cation_ATPase_N"/>
    <property type="match status" value="1"/>
</dbReference>
<feature type="region of interest" description="Disordered" evidence="19">
    <location>
        <begin position="1111"/>
        <end position="1158"/>
    </location>
</feature>
<dbReference type="FunFam" id="3.40.50.1000:FF:000144">
    <property type="entry name" value="copper-transporting ATPase 1 isoform X2"/>
    <property type="match status" value="1"/>
</dbReference>
<evidence type="ECO:0000256" key="17">
    <source>
        <dbReference type="ARBA" id="ARBA00048694"/>
    </source>
</evidence>
<dbReference type="GO" id="GO:0006825">
    <property type="term" value="P:copper ion transport"/>
    <property type="evidence" value="ECO:0007669"/>
    <property type="project" value="UniProtKB-KW"/>
</dbReference>
<dbReference type="GO" id="GO:0005886">
    <property type="term" value="C:plasma membrane"/>
    <property type="evidence" value="ECO:0007669"/>
    <property type="project" value="TreeGrafter"/>
</dbReference>
<dbReference type="FunFam" id="2.70.150.10:FF:000029">
    <property type="entry name" value="Calcium-transporting ATPase"/>
    <property type="match status" value="1"/>
</dbReference>
<evidence type="ECO:0000256" key="10">
    <source>
        <dbReference type="ARBA" id="ARBA00022840"/>
    </source>
</evidence>
<feature type="region of interest" description="Disordered" evidence="19">
    <location>
        <begin position="54"/>
        <end position="73"/>
    </location>
</feature>
<dbReference type="SUPFAM" id="SSF56784">
    <property type="entry name" value="HAD-like"/>
    <property type="match status" value="1"/>
</dbReference>
<evidence type="ECO:0000256" key="8">
    <source>
        <dbReference type="ARBA" id="ARBA00022796"/>
    </source>
</evidence>
<name>A0A8J4BXA7_9CHLO</name>
<feature type="transmembrane region" description="Helical" evidence="18">
    <location>
        <begin position="327"/>
        <end position="355"/>
    </location>
</feature>
<dbReference type="InterPro" id="IPR006408">
    <property type="entry name" value="P-type_ATPase_IIB"/>
</dbReference>
<dbReference type="InterPro" id="IPR023298">
    <property type="entry name" value="ATPase_P-typ_TM_dom_sf"/>
</dbReference>
<comment type="subcellular location">
    <subcellularLocation>
        <location evidence="1">Endomembrane system</location>
        <topology evidence="1">Multi-pass membrane protein</topology>
    </subcellularLocation>
    <subcellularLocation>
        <location evidence="18">Membrane</location>
        <topology evidence="18">Multi-pass membrane protein</topology>
    </subcellularLocation>
</comment>
<feature type="transmembrane region" description="Helical" evidence="18">
    <location>
        <begin position="1062"/>
        <end position="1082"/>
    </location>
</feature>
<dbReference type="PRINTS" id="PR00121">
    <property type="entry name" value="NAKATPASE"/>
</dbReference>
<dbReference type="SMART" id="SM00831">
    <property type="entry name" value="Cation_ATPase_N"/>
    <property type="match status" value="1"/>
</dbReference>
<evidence type="ECO:0000256" key="1">
    <source>
        <dbReference type="ARBA" id="ARBA00004127"/>
    </source>
</evidence>
<evidence type="ECO:0000256" key="6">
    <source>
        <dbReference type="ARBA" id="ARBA00022723"/>
    </source>
</evidence>
<proteinExistence type="inferred from homology"/>
<dbReference type="GO" id="GO:0016887">
    <property type="term" value="F:ATP hydrolysis activity"/>
    <property type="evidence" value="ECO:0007669"/>
    <property type="project" value="InterPro"/>
</dbReference>
<keyword evidence="15 18" id="KW-0406">Ion transport</keyword>
<keyword evidence="23" id="KW-1185">Reference proteome</keyword>
<dbReference type="OrthoDB" id="3352408at2759"/>
<dbReference type="SFLD" id="SFLDG00002">
    <property type="entry name" value="C1.7:_P-type_atpase_like"/>
    <property type="match status" value="1"/>
</dbReference>
<dbReference type="GO" id="GO:0005388">
    <property type="term" value="F:P-type calcium transporter activity"/>
    <property type="evidence" value="ECO:0007669"/>
    <property type="project" value="UniProtKB-EC"/>
</dbReference>
<evidence type="ECO:0000256" key="5">
    <source>
        <dbReference type="ARBA" id="ARBA00022692"/>
    </source>
</evidence>
<evidence type="ECO:0000256" key="14">
    <source>
        <dbReference type="ARBA" id="ARBA00023008"/>
    </source>
</evidence>
<evidence type="ECO:0000256" key="15">
    <source>
        <dbReference type="ARBA" id="ARBA00023065"/>
    </source>
</evidence>
<dbReference type="SUPFAM" id="SSF81665">
    <property type="entry name" value="Calcium ATPase, transmembrane domain M"/>
    <property type="match status" value="1"/>
</dbReference>
<dbReference type="PANTHER" id="PTHR24093:SF369">
    <property type="entry name" value="CALCIUM-TRANSPORTING ATPASE"/>
    <property type="match status" value="1"/>
</dbReference>
<feature type="compositionally biased region" description="Basic and acidic residues" evidence="19">
    <location>
        <begin position="1111"/>
        <end position="1124"/>
    </location>
</feature>
<dbReference type="EMBL" id="BNCQ01000019">
    <property type="protein sequence ID" value="GIM05623.1"/>
    <property type="molecule type" value="Genomic_DNA"/>
</dbReference>
<dbReference type="Pfam" id="PF13246">
    <property type="entry name" value="Cation_ATPase"/>
    <property type="match status" value="1"/>
</dbReference>
<dbReference type="InterPro" id="IPR006068">
    <property type="entry name" value="ATPase_P-typ_cation-transptr_C"/>
</dbReference>
<dbReference type="InterPro" id="IPR023299">
    <property type="entry name" value="ATPase_P-typ_cyto_dom_N"/>
</dbReference>
<dbReference type="GO" id="GO:0005524">
    <property type="term" value="F:ATP binding"/>
    <property type="evidence" value="ECO:0007669"/>
    <property type="project" value="UniProtKB-KW"/>
</dbReference>
<keyword evidence="16 18" id="KW-0472">Membrane</keyword>
<dbReference type="NCBIfam" id="TIGR01494">
    <property type="entry name" value="ATPase_P-type"/>
    <property type="match status" value="2"/>
</dbReference>
<dbReference type="Proteomes" id="UP000747110">
    <property type="component" value="Unassembled WGS sequence"/>
</dbReference>
<keyword evidence="8" id="KW-0187">Copper transport</keyword>
<dbReference type="SFLD" id="SFLDS00003">
    <property type="entry name" value="Haloacid_Dehalogenase"/>
    <property type="match status" value="1"/>
</dbReference>
<dbReference type="NCBIfam" id="TIGR01517">
    <property type="entry name" value="ATPase-IIB_Ca"/>
    <property type="match status" value="1"/>
</dbReference>
<keyword evidence="4 18" id="KW-0109">Calcium transport</keyword>
<keyword evidence="10 18" id="KW-0067">ATP-binding</keyword>
<comment type="catalytic activity">
    <reaction evidence="17 18">
        <text>Ca(2+)(in) + ATP + H2O = Ca(2+)(out) + ADP + phosphate + H(+)</text>
        <dbReference type="Rhea" id="RHEA:18105"/>
        <dbReference type="ChEBI" id="CHEBI:15377"/>
        <dbReference type="ChEBI" id="CHEBI:15378"/>
        <dbReference type="ChEBI" id="CHEBI:29108"/>
        <dbReference type="ChEBI" id="CHEBI:30616"/>
        <dbReference type="ChEBI" id="CHEBI:43474"/>
        <dbReference type="ChEBI" id="CHEBI:456216"/>
        <dbReference type="EC" id="7.2.2.10"/>
    </reaction>
</comment>
<evidence type="ECO:0000256" key="11">
    <source>
        <dbReference type="ARBA" id="ARBA00022842"/>
    </source>
</evidence>
<dbReference type="InterPro" id="IPR004014">
    <property type="entry name" value="ATPase_P-typ_cation-transptr_N"/>
</dbReference>
<evidence type="ECO:0000256" key="13">
    <source>
        <dbReference type="ARBA" id="ARBA00022989"/>
    </source>
</evidence>
<gene>
    <name evidence="21" type="ORF">Vretifemale_678</name>
    <name evidence="22" type="ORF">Vretimale_10085</name>
</gene>
<dbReference type="SFLD" id="SFLDF00027">
    <property type="entry name" value="p-type_atpase"/>
    <property type="match status" value="1"/>
</dbReference>
<dbReference type="Pfam" id="PF00122">
    <property type="entry name" value="E1-E2_ATPase"/>
    <property type="match status" value="1"/>
</dbReference>
<dbReference type="AlphaFoldDB" id="A0A8J4BXA7"/>
<feature type="compositionally biased region" description="Low complexity" evidence="19">
    <location>
        <begin position="1125"/>
        <end position="1138"/>
    </location>
</feature>
<dbReference type="Gene3D" id="1.20.1110.10">
    <property type="entry name" value="Calcium-transporting ATPase, transmembrane domain"/>
    <property type="match status" value="2"/>
</dbReference>
<evidence type="ECO:0000256" key="2">
    <source>
        <dbReference type="ARBA" id="ARBA00006124"/>
    </source>
</evidence>
<evidence type="ECO:0000313" key="23">
    <source>
        <dbReference type="Proteomes" id="UP000747110"/>
    </source>
</evidence>
<evidence type="ECO:0000256" key="18">
    <source>
        <dbReference type="RuleBase" id="RU361146"/>
    </source>
</evidence>
<accession>A0A8J4BXA7</accession>
<evidence type="ECO:0000259" key="20">
    <source>
        <dbReference type="SMART" id="SM00831"/>
    </source>
</evidence>
<dbReference type="InterPro" id="IPR018303">
    <property type="entry name" value="ATPase_P-typ_P_site"/>
</dbReference>
<dbReference type="Gene3D" id="2.70.150.10">
    <property type="entry name" value="Calcium-transporting ATPase, cytoplasmic transduction domain A"/>
    <property type="match status" value="1"/>
</dbReference>